<dbReference type="InterPro" id="IPR027417">
    <property type="entry name" value="P-loop_NTPase"/>
</dbReference>
<protein>
    <submittedName>
        <fullName evidence="1">SCO2523 family variant P-loop protein</fullName>
    </submittedName>
</protein>
<sequence>MLVFSTSDKGGSGRSVTSSNIAYRLCLQGYDVAYADFDFGSPTAGALFEITAVQRGLPDNEDDSEVGLHRYLLGSYVGVARFDVGATTDRSGLRYIGSNAGRLVLLPGDEGGAEFLTSDDVVVNRCARLLTELDQEFEIVVIDLSAGRSVALEIALKTMALEQLRDHVVRWLVFHRWTRQHILAAAGLVYGPNGLVNTGVNYGHRREELLAAIRFVRTAVPAPNAHLGARHGAQATWLQEQNAALKRLATHNKLGLTSLLGATPIEQVLQWREQIILDNDVVANIAAQETVDAYNYLARRLMDNVAWERL</sequence>
<evidence type="ECO:0000313" key="1">
    <source>
        <dbReference type="EMBL" id="MEV0708932.1"/>
    </source>
</evidence>
<gene>
    <name evidence="1" type="ORF">AB0I48_15340</name>
</gene>
<reference evidence="1 2" key="1">
    <citation type="submission" date="2024-06" db="EMBL/GenBank/DDBJ databases">
        <title>The Natural Products Discovery Center: Release of the First 8490 Sequenced Strains for Exploring Actinobacteria Biosynthetic Diversity.</title>
        <authorList>
            <person name="Kalkreuter E."/>
            <person name="Kautsar S.A."/>
            <person name="Yang D."/>
            <person name="Bader C.D."/>
            <person name="Teijaro C.N."/>
            <person name="Fluegel L."/>
            <person name="Davis C.M."/>
            <person name="Simpson J.R."/>
            <person name="Lauterbach L."/>
            <person name="Steele A.D."/>
            <person name="Gui C."/>
            <person name="Meng S."/>
            <person name="Li G."/>
            <person name="Viehrig K."/>
            <person name="Ye F."/>
            <person name="Su P."/>
            <person name="Kiefer A.F."/>
            <person name="Nichols A."/>
            <person name="Cepeda A.J."/>
            <person name="Yan W."/>
            <person name="Fan B."/>
            <person name="Jiang Y."/>
            <person name="Adhikari A."/>
            <person name="Zheng C.-J."/>
            <person name="Schuster L."/>
            <person name="Cowan T.M."/>
            <person name="Smanski M.J."/>
            <person name="Chevrette M.G."/>
            <person name="De Carvalho L.P.S."/>
            <person name="Shen B."/>
        </authorList>
    </citation>
    <scope>NUCLEOTIDE SEQUENCE [LARGE SCALE GENOMIC DNA]</scope>
    <source>
        <strain evidence="1 2">NPDC050403</strain>
    </source>
</reference>
<evidence type="ECO:0000313" key="2">
    <source>
        <dbReference type="Proteomes" id="UP001551695"/>
    </source>
</evidence>
<name>A0ABV3FU42_9NOCA</name>
<dbReference type="Proteomes" id="UP001551695">
    <property type="component" value="Unassembled WGS sequence"/>
</dbReference>
<comment type="caution">
    <text evidence="1">The sequence shown here is derived from an EMBL/GenBank/DDBJ whole genome shotgun (WGS) entry which is preliminary data.</text>
</comment>
<dbReference type="EMBL" id="JBFAKC010000006">
    <property type="protein sequence ID" value="MEV0708932.1"/>
    <property type="molecule type" value="Genomic_DNA"/>
</dbReference>
<keyword evidence="2" id="KW-1185">Reference proteome</keyword>
<proteinExistence type="predicted"/>
<dbReference type="SUPFAM" id="SSF52540">
    <property type="entry name" value="P-loop containing nucleoside triphosphate hydrolases"/>
    <property type="match status" value="1"/>
</dbReference>
<dbReference type="RefSeq" id="WP_357784118.1">
    <property type="nucleotide sequence ID" value="NZ_JBFAKC010000006.1"/>
</dbReference>
<organism evidence="1 2">
    <name type="scientific">Nocardia aurea</name>
    <dbReference type="NCBI Taxonomy" id="2144174"/>
    <lineage>
        <taxon>Bacteria</taxon>
        <taxon>Bacillati</taxon>
        <taxon>Actinomycetota</taxon>
        <taxon>Actinomycetes</taxon>
        <taxon>Mycobacteriales</taxon>
        <taxon>Nocardiaceae</taxon>
        <taxon>Nocardia</taxon>
    </lineage>
</organism>
<dbReference type="Gene3D" id="3.40.50.300">
    <property type="entry name" value="P-loop containing nucleotide triphosphate hydrolases"/>
    <property type="match status" value="1"/>
</dbReference>
<dbReference type="NCBIfam" id="NF040564">
    <property type="entry name" value="SCO2523_fam"/>
    <property type="match status" value="1"/>
</dbReference>
<accession>A0ABV3FU42</accession>